<keyword evidence="3" id="KW-1185">Reference proteome</keyword>
<name>A0ABY1IGC3_9ACTO</name>
<sequence length="86" mass="9380">MNDSPLDNLLRADDDHRAAARDLGARHDAMTAAIDAYTEQWRAALSAGWAKTELARAGFTDPARLPRPARARRRANSTAEPGPARD</sequence>
<evidence type="ECO:0000313" key="2">
    <source>
        <dbReference type="EMBL" id="SHJ13489.1"/>
    </source>
</evidence>
<organism evidence="2 3">
    <name type="scientific">Actinomyces denticolens</name>
    <dbReference type="NCBI Taxonomy" id="52767"/>
    <lineage>
        <taxon>Bacteria</taxon>
        <taxon>Bacillati</taxon>
        <taxon>Actinomycetota</taxon>
        <taxon>Actinomycetes</taxon>
        <taxon>Actinomycetales</taxon>
        <taxon>Actinomycetaceae</taxon>
        <taxon>Actinomyces</taxon>
    </lineage>
</organism>
<feature type="region of interest" description="Disordered" evidence="1">
    <location>
        <begin position="56"/>
        <end position="86"/>
    </location>
</feature>
<accession>A0ABY1IGC3</accession>
<reference evidence="2 3" key="1">
    <citation type="submission" date="2016-11" db="EMBL/GenBank/DDBJ databases">
        <authorList>
            <person name="Varghese N."/>
            <person name="Submissions S."/>
        </authorList>
    </citation>
    <scope>NUCLEOTIDE SEQUENCE [LARGE SCALE GENOMIC DNA]</scope>
    <source>
        <strain evidence="2 3">PA</strain>
    </source>
</reference>
<proteinExistence type="predicted"/>
<evidence type="ECO:0000313" key="3">
    <source>
        <dbReference type="Proteomes" id="UP000184390"/>
    </source>
</evidence>
<protein>
    <submittedName>
        <fullName evidence="2">Uncharacterized protein</fullName>
    </submittedName>
</protein>
<evidence type="ECO:0000256" key="1">
    <source>
        <dbReference type="SAM" id="MobiDB-lite"/>
    </source>
</evidence>
<dbReference type="EMBL" id="FQYL01000012">
    <property type="protein sequence ID" value="SHJ13489.1"/>
    <property type="molecule type" value="Genomic_DNA"/>
</dbReference>
<gene>
    <name evidence="2" type="ORF">SAMN05216246_11228</name>
</gene>
<dbReference type="Proteomes" id="UP000184390">
    <property type="component" value="Unassembled WGS sequence"/>
</dbReference>
<dbReference type="RefSeq" id="WP_073453856.1">
    <property type="nucleotide sequence ID" value="NZ_FQYL01000012.1"/>
</dbReference>
<comment type="caution">
    <text evidence="2">The sequence shown here is derived from an EMBL/GenBank/DDBJ whole genome shotgun (WGS) entry which is preliminary data.</text>
</comment>